<comment type="caution">
    <text evidence="4">The sequence shown here is derived from an EMBL/GenBank/DDBJ whole genome shotgun (WGS) entry which is preliminary data.</text>
</comment>
<sequence>MADQNPKMLLASIPKSGTNLFRVAMFNYLAHLKGDLEPKTYDDMIAAFPNEIANYKKGDEKKPNRQYLPEKYSDFVYGHAITAACKLTGPIIGLYRNPLDQLISAYFYFYTRNNSNTSHPRDIIEERTPRFIRPYKRMREMEAGGRALLLSYEDMIERPSDCIARAADFYKLPVSDELASMAAEHSSIKRAKKFEDENGHMHTPNRSKAKKLIGKNNRFVRDGRIGQWQDWFTDDDVNQIKAKLVDAGIDPDDFVYSPRV</sequence>
<accession>A0ABV9N9P1</accession>
<dbReference type="Gene3D" id="3.40.50.300">
    <property type="entry name" value="P-loop containing nucleotide triphosphate hydrolases"/>
    <property type="match status" value="1"/>
</dbReference>
<evidence type="ECO:0000313" key="5">
    <source>
        <dbReference type="Proteomes" id="UP001596024"/>
    </source>
</evidence>
<dbReference type="Pfam" id="PF00685">
    <property type="entry name" value="Sulfotransfer_1"/>
    <property type="match status" value="1"/>
</dbReference>
<keyword evidence="2" id="KW-0808">Transferase</keyword>
<evidence type="ECO:0000259" key="3">
    <source>
        <dbReference type="Pfam" id="PF00685"/>
    </source>
</evidence>
<feature type="domain" description="Sulfotransferase" evidence="3">
    <location>
        <begin position="7"/>
        <end position="241"/>
    </location>
</feature>
<dbReference type="Proteomes" id="UP001596024">
    <property type="component" value="Unassembled WGS sequence"/>
</dbReference>
<proteinExistence type="inferred from homology"/>
<comment type="similarity">
    <text evidence="1">Belongs to the sulfotransferase 1 family.</text>
</comment>
<evidence type="ECO:0000256" key="2">
    <source>
        <dbReference type="ARBA" id="ARBA00022679"/>
    </source>
</evidence>
<dbReference type="RefSeq" id="WP_371392294.1">
    <property type="nucleotide sequence ID" value="NZ_CP163421.1"/>
</dbReference>
<dbReference type="InterPro" id="IPR027417">
    <property type="entry name" value="P-loop_NTPase"/>
</dbReference>
<evidence type="ECO:0000313" key="4">
    <source>
        <dbReference type="EMBL" id="MFC4725041.1"/>
    </source>
</evidence>
<evidence type="ECO:0000256" key="1">
    <source>
        <dbReference type="ARBA" id="ARBA00005771"/>
    </source>
</evidence>
<protein>
    <submittedName>
        <fullName evidence="4">Sulfotransferase domain-containing protein</fullName>
    </submittedName>
</protein>
<gene>
    <name evidence="4" type="ORF">ACFPB0_07050</name>
</gene>
<dbReference type="SUPFAM" id="SSF52540">
    <property type="entry name" value="P-loop containing nucleoside triphosphate hydrolases"/>
    <property type="match status" value="1"/>
</dbReference>
<dbReference type="PANTHER" id="PTHR11783">
    <property type="entry name" value="SULFOTRANSFERASE SULT"/>
    <property type="match status" value="1"/>
</dbReference>
<name>A0ABV9N9P1_9PROT</name>
<reference evidence="5" key="1">
    <citation type="journal article" date="2019" name="Int. J. Syst. Evol. Microbiol.">
        <title>The Global Catalogue of Microorganisms (GCM) 10K type strain sequencing project: providing services to taxonomists for standard genome sequencing and annotation.</title>
        <authorList>
            <consortium name="The Broad Institute Genomics Platform"/>
            <consortium name="The Broad Institute Genome Sequencing Center for Infectious Disease"/>
            <person name="Wu L."/>
            <person name="Ma J."/>
        </authorList>
    </citation>
    <scope>NUCLEOTIDE SEQUENCE [LARGE SCALE GENOMIC DNA]</scope>
    <source>
        <strain evidence="5">CCUG 62981</strain>
    </source>
</reference>
<organism evidence="4 5">
    <name type="scientific">Glycocaulis abyssi</name>
    <dbReference type="NCBI Taxonomy" id="1433403"/>
    <lineage>
        <taxon>Bacteria</taxon>
        <taxon>Pseudomonadati</taxon>
        <taxon>Pseudomonadota</taxon>
        <taxon>Alphaproteobacteria</taxon>
        <taxon>Maricaulales</taxon>
        <taxon>Maricaulaceae</taxon>
        <taxon>Glycocaulis</taxon>
    </lineage>
</organism>
<dbReference type="InterPro" id="IPR000863">
    <property type="entry name" value="Sulfotransferase_dom"/>
</dbReference>
<dbReference type="EMBL" id="JBHSGQ010000003">
    <property type="protein sequence ID" value="MFC4725041.1"/>
    <property type="molecule type" value="Genomic_DNA"/>
</dbReference>
<keyword evidence="5" id="KW-1185">Reference proteome</keyword>